<proteinExistence type="predicted"/>
<evidence type="ECO:0000313" key="3">
    <source>
        <dbReference type="Proteomes" id="UP000324689"/>
    </source>
</evidence>
<dbReference type="AlphaFoldDB" id="A0A5A5S6W1"/>
<accession>A0A5A5S6W1</accession>
<feature type="transmembrane region" description="Helical" evidence="1">
    <location>
        <begin position="12"/>
        <end position="34"/>
    </location>
</feature>
<reference evidence="2 3" key="1">
    <citation type="submission" date="2018-09" db="EMBL/GenBank/DDBJ databases">
        <title>Evolutionary history of phycoerythrin pigmentation in the water bloom-forming cyanobacterium Microcystis aeruginosa.</title>
        <authorList>
            <person name="Tanabe Y."/>
            <person name="Tanabe Y."/>
            <person name="Yamaguchi H."/>
        </authorList>
    </citation>
    <scope>NUCLEOTIDE SEQUENCE [LARGE SCALE GENOMIC DNA]</scope>
    <source>
        <strain evidence="2 3">NIES-2521</strain>
    </source>
</reference>
<keyword evidence="1" id="KW-1133">Transmembrane helix</keyword>
<feature type="transmembrane region" description="Helical" evidence="1">
    <location>
        <begin position="40"/>
        <end position="61"/>
    </location>
</feature>
<comment type="caution">
    <text evidence="2">The sequence shown here is derived from an EMBL/GenBank/DDBJ whole genome shotgun (WGS) entry which is preliminary data.</text>
</comment>
<dbReference type="EMBL" id="BHVQ01000046">
    <property type="protein sequence ID" value="GCA81162.1"/>
    <property type="molecule type" value="Genomic_DNA"/>
</dbReference>
<sequence>MMSFLAVHEFTTMKLCMVEVVTILFQVMLVLTTFMERMGMMSSMGVLIMIIFMVVMGMTPYKEQMAVQENLII</sequence>
<dbReference type="Proteomes" id="UP000324689">
    <property type="component" value="Unassembled WGS sequence"/>
</dbReference>
<protein>
    <submittedName>
        <fullName evidence="2">Uncharacterized protein</fullName>
    </submittedName>
</protein>
<evidence type="ECO:0000256" key="1">
    <source>
        <dbReference type="SAM" id="Phobius"/>
    </source>
</evidence>
<name>A0A5A5S6W1_MICAE</name>
<gene>
    <name evidence="2" type="ORF">MiTs_03174</name>
</gene>
<evidence type="ECO:0000313" key="2">
    <source>
        <dbReference type="EMBL" id="GCA81162.1"/>
    </source>
</evidence>
<keyword evidence="1" id="KW-0812">Transmembrane</keyword>
<organism evidence="2 3">
    <name type="scientific">Microcystis aeruginosa NIES-2521</name>
    <dbReference type="NCBI Taxonomy" id="2303983"/>
    <lineage>
        <taxon>Bacteria</taxon>
        <taxon>Bacillati</taxon>
        <taxon>Cyanobacteriota</taxon>
        <taxon>Cyanophyceae</taxon>
        <taxon>Oscillatoriophycideae</taxon>
        <taxon>Chroococcales</taxon>
        <taxon>Microcystaceae</taxon>
        <taxon>Microcystis</taxon>
    </lineage>
</organism>
<keyword evidence="1" id="KW-0472">Membrane</keyword>